<dbReference type="STRING" id="348802.A0A0D2F1W2"/>
<comment type="similarity">
    <text evidence="1">Belongs to the CSN7/EIF3M family. CSN7 subfamily.</text>
</comment>
<proteinExistence type="inferred from homology"/>
<dbReference type="RefSeq" id="XP_013314513.1">
    <property type="nucleotide sequence ID" value="XM_013459059.1"/>
</dbReference>
<dbReference type="EMBL" id="KN847320">
    <property type="protein sequence ID" value="KIW53929.1"/>
    <property type="molecule type" value="Genomic_DNA"/>
</dbReference>
<dbReference type="Pfam" id="PF22061">
    <property type="entry name" value="CSN7_HB_subdom"/>
    <property type="match status" value="1"/>
</dbReference>
<evidence type="ECO:0000259" key="4">
    <source>
        <dbReference type="PROSITE" id="PS50250"/>
    </source>
</evidence>
<dbReference type="PANTHER" id="PTHR15350">
    <property type="entry name" value="COP9 SIGNALOSOME COMPLEX SUBUNIT 7/DENDRITIC CELL PROTEIN GA17"/>
    <property type="match status" value="1"/>
</dbReference>
<dbReference type="InterPro" id="IPR045237">
    <property type="entry name" value="COPS7/eIF3m"/>
</dbReference>
<name>A0A0D2F1W2_9EURO</name>
<evidence type="ECO:0000256" key="2">
    <source>
        <dbReference type="ARBA" id="ARBA00022790"/>
    </source>
</evidence>
<keyword evidence="2" id="KW-0736">Signalosome</keyword>
<accession>A0A0D2F1W2</accession>
<dbReference type="Proteomes" id="UP000054342">
    <property type="component" value="Unassembled WGS sequence"/>
</dbReference>
<dbReference type="HOGENOM" id="CLU_054426_0_0_1"/>
<dbReference type="GO" id="GO:0008180">
    <property type="term" value="C:COP9 signalosome"/>
    <property type="evidence" value="ECO:0007669"/>
    <property type="project" value="UniProtKB-KW"/>
</dbReference>
<dbReference type="PANTHER" id="PTHR15350:SF5">
    <property type="entry name" value="COP9 SIGNALOSOME COMPLEX SUBUNIT 7"/>
    <property type="match status" value="1"/>
</dbReference>
<organism evidence="5 6">
    <name type="scientific">Exophiala xenobiotica</name>
    <dbReference type="NCBI Taxonomy" id="348802"/>
    <lineage>
        <taxon>Eukaryota</taxon>
        <taxon>Fungi</taxon>
        <taxon>Dikarya</taxon>
        <taxon>Ascomycota</taxon>
        <taxon>Pezizomycotina</taxon>
        <taxon>Eurotiomycetes</taxon>
        <taxon>Chaetothyriomycetidae</taxon>
        <taxon>Chaetothyriales</taxon>
        <taxon>Herpotrichiellaceae</taxon>
        <taxon>Exophiala</taxon>
    </lineage>
</organism>
<gene>
    <name evidence="5" type="ORF">PV05_06336</name>
</gene>
<feature type="compositionally biased region" description="Basic and acidic residues" evidence="3">
    <location>
        <begin position="296"/>
        <end position="306"/>
    </location>
</feature>
<reference evidence="5 6" key="1">
    <citation type="submission" date="2015-01" db="EMBL/GenBank/DDBJ databases">
        <title>The Genome Sequence of Exophiala xenobiotica CBS118157.</title>
        <authorList>
            <consortium name="The Broad Institute Genomics Platform"/>
            <person name="Cuomo C."/>
            <person name="de Hoog S."/>
            <person name="Gorbushina A."/>
            <person name="Stielow B."/>
            <person name="Teixiera M."/>
            <person name="Abouelleil A."/>
            <person name="Chapman S.B."/>
            <person name="Priest M."/>
            <person name="Young S.K."/>
            <person name="Wortman J."/>
            <person name="Nusbaum C."/>
            <person name="Birren B."/>
        </authorList>
    </citation>
    <scope>NUCLEOTIDE SEQUENCE [LARGE SCALE GENOMIC DNA]</scope>
    <source>
        <strain evidence="5 6">CBS 118157</strain>
    </source>
</reference>
<feature type="domain" description="PCI" evidence="4">
    <location>
        <begin position="22"/>
        <end position="208"/>
    </location>
</feature>
<dbReference type="OrthoDB" id="10265275at2759"/>
<evidence type="ECO:0000256" key="1">
    <source>
        <dbReference type="ARBA" id="ARBA00008482"/>
    </source>
</evidence>
<evidence type="ECO:0000313" key="5">
    <source>
        <dbReference type="EMBL" id="KIW53929.1"/>
    </source>
</evidence>
<feature type="region of interest" description="Disordered" evidence="3">
    <location>
        <begin position="250"/>
        <end position="355"/>
    </location>
</feature>
<dbReference type="PROSITE" id="PS50250">
    <property type="entry name" value="PCI"/>
    <property type="match status" value="1"/>
</dbReference>
<dbReference type="GeneID" id="25328244"/>
<sequence length="355" mass="38934">MRLRLNIIHHQQCHTPYEKTNAVEDRLDLHLLLICSFSTMDQSQTKALAALQPFVHLATTTKDPSPRFVAELIKSAISAPGTYIFTELLQTLACQSLRETDSQSWLTLLEIFSWGTYEEYKATPNLPPLDGPQTFKLRQLSLLTLSSPFAPSSTTTTNTLTYPSLLQSLFLPDAESLESLVTQSIYSGLLTARLSPTSSPPVVNVTSVAPLRDLRPQSLPALLQILQTWESRCTSMVSDLEAQIASIRNTASQRSTTQRKRQEAIDAAVLNTKPNDSPEDRKTGGRTLRGAQRLPSKRDIDAHMEGEGDDFSDSEERMDLDEGIGGDMGPATALRGGHAGGSSRGAKRNRGRGAK</sequence>
<dbReference type="InterPro" id="IPR000717">
    <property type="entry name" value="PCI_dom"/>
</dbReference>
<feature type="compositionally biased region" description="Acidic residues" evidence="3">
    <location>
        <begin position="307"/>
        <end position="324"/>
    </location>
</feature>
<evidence type="ECO:0000256" key="3">
    <source>
        <dbReference type="SAM" id="MobiDB-lite"/>
    </source>
</evidence>
<keyword evidence="6" id="KW-1185">Reference proteome</keyword>
<feature type="compositionally biased region" description="Basic residues" evidence="3">
    <location>
        <begin position="345"/>
        <end position="355"/>
    </location>
</feature>
<evidence type="ECO:0000313" key="6">
    <source>
        <dbReference type="Proteomes" id="UP000054342"/>
    </source>
</evidence>
<dbReference type="AlphaFoldDB" id="A0A0D2F1W2"/>
<protein>
    <recommendedName>
        <fullName evidence="4">PCI domain-containing protein</fullName>
    </recommendedName>
</protein>